<proteinExistence type="predicted"/>
<dbReference type="Pfam" id="PF25390">
    <property type="entry name" value="WD40_RLD"/>
    <property type="match status" value="1"/>
</dbReference>
<evidence type="ECO:0000256" key="3">
    <source>
        <dbReference type="ARBA" id="ARBA00023157"/>
    </source>
</evidence>
<dbReference type="InterPro" id="IPR035914">
    <property type="entry name" value="Sperma_CUB_dom_sf"/>
</dbReference>
<dbReference type="InterPro" id="IPR038081">
    <property type="entry name" value="CalX-like_sf"/>
</dbReference>
<reference evidence="6 7" key="1">
    <citation type="submission" date="2017-04" db="EMBL/GenBank/DDBJ databases">
        <title>Whole genome sequence of Bdellovibrio bacteriovorus strain SSB218315.</title>
        <authorList>
            <person name="Oyedara O."/>
            <person name="Rodriguez-Perez M.A."/>
        </authorList>
    </citation>
    <scope>NUCLEOTIDE SEQUENCE [LARGE SCALE GENOMIC DNA]</scope>
    <source>
        <strain evidence="6 7">SSB218315</strain>
    </source>
</reference>
<feature type="compositionally biased region" description="Low complexity" evidence="4">
    <location>
        <begin position="882"/>
        <end position="896"/>
    </location>
</feature>
<dbReference type="InterPro" id="IPR013783">
    <property type="entry name" value="Ig-like_fold"/>
</dbReference>
<dbReference type="Pfam" id="PF13540">
    <property type="entry name" value="RCC1_2"/>
    <property type="match status" value="2"/>
</dbReference>
<evidence type="ECO:0000259" key="5">
    <source>
        <dbReference type="PROSITE" id="PS01180"/>
    </source>
</evidence>
<protein>
    <submittedName>
        <fullName evidence="6">RTX toxin</fullName>
    </submittedName>
</protein>
<dbReference type="SMART" id="SM00042">
    <property type="entry name" value="CUB"/>
    <property type="match status" value="2"/>
</dbReference>
<evidence type="ECO:0000256" key="2">
    <source>
        <dbReference type="ARBA" id="ARBA00022737"/>
    </source>
</evidence>
<dbReference type="PROSITE" id="PS01180">
    <property type="entry name" value="CUB"/>
    <property type="match status" value="2"/>
</dbReference>
<feature type="domain" description="CUB" evidence="5">
    <location>
        <begin position="1657"/>
        <end position="1765"/>
    </location>
</feature>
<keyword evidence="1" id="KW-0344">Guanine-nucleotide releasing factor</keyword>
<dbReference type="SUPFAM" id="SSF141072">
    <property type="entry name" value="CalX-like"/>
    <property type="match status" value="1"/>
</dbReference>
<keyword evidence="3" id="KW-1015">Disulfide bond</keyword>
<dbReference type="RefSeq" id="WP_088565508.1">
    <property type="nucleotide sequence ID" value="NZ_CP020946.1"/>
</dbReference>
<dbReference type="SUPFAM" id="SSF49854">
    <property type="entry name" value="Spermadhesin, CUB domain"/>
    <property type="match status" value="2"/>
</dbReference>
<sequence length="2828" mass="294435">MNCTFLNTTYLIRRAQRLLICFGLLILTGCSLELQIAAEDSTPTTLKWNSDSLGQQGLLKAEWNLPEKADIKEQQVLYFRGDSCATPILPVANVGPAETSHLPTFTPEDGVEYTFKVFVLSKDGSVASSSCSNPITYFGAFSIESLSQSIINESNVTAAPFKGTCLLGSSIEFTAAATPLLTFTCSARQWTQNLDFSSLPTLFSGDLIATVTAPGAAAKEYRLAITKDVVPPTITLNALATITSANQGAYSVSGTCSEATRVVSVTAGSVNAEFTCTGGTFSGSLNLASLSGTSVAVSATHTDAVGNTRTATSTANRDVTAPVVNSLALNNGDAATNSLSATLNSSVTDAAEMYLSSVATCTGGSWVAYNAAAPWTLTNSNATNTVYAKFRDSVGNESPCVSDDILHDNVVPTLAFTLPVAGTIVNSANVTAFTVSGTCSENNRSVNFSGPGGFTGTTICTGSAFSAILDLSDLPQGTFQLTASLNDAAGNSNTANSPTYNKDTQAPTGTLSINSGAASTNDLAVSLGLTSADAADMYITNTAGCTTGGAWEAFATGKAWTLTTADAVNTVYVKFRDAAGNSSSCYDDSITHNSTVPSLSLASPADGSYVNLSNVSAFVISGACSEDGRPVQISVTGQAATTATCSGSSWTKTLDLSAAAQGNLTFTLDHSRASGAVAPTVTKVFAKDTVVPTVNSFVINNNDAYTTSLSANLSSTTTDGVQMYVTNTALCLSGGAWETFNASKAWTLPTANNTNTVYFKVRDVAGNESDCAFDSIIHDSVSPTVTLTSPVAGTFINSLNQTAFNLSGACSENGQAVNLTVTGHAGITGTATCTTGAWSSSLDLSSLADTAGTPYTVVASHSRVSGNNATASSTYPKDSQSPGAATITGAPTGTNTTGTLNVTVGGTDITHYRYFIVAPGGTEVCTNSAAYTGSDIVVATKITDSLAAQGAYKLCVFGRDSAGNWSTASSQATWTRDSQGPVILTVDATTADGTYGPGQSVQVRVTFDENVTVTGTPQLTLETGATDRVVNYTSGSGSAQLLFNYTIQTGDENPDLDYTSTTALALNGGTIRDILSNNATLTLPAPGTANSLAGTKNIVVEAYSSPLAKAILSNTPMGADSSNVLDITVSGLDVVAYKYKLGLSGSVDCSTSTGYSAEIPAATHITDDISVHPKYSFLKICVLGKDSAGNWQKAFAVTQAQWHYVENLPSFNLCGTVKSTTAPKGRLYDSGGPTANYGDNETIANCYFSITTGAAISATVTYDTENNISYDFLRLRETGAAGTVILGPVAGTVYNTAVNSTSGTLFAEFKSDGSVTGTGVALIWGGAPNLSPILTMTNVSNANVNTVYTRTSAVTGLTTATVISVSGYDAEIRNITTSSGFASSIVANPGDAIEVRMTSPNATDQYRLAHVRAGDASYYWMISTPLLPTTVTHVTATNPDGTYKPGDNIDIQVVFTKPVTVISPNPVMTVAAGSGVTATYLSGSGTTELTFRYTVAYEHSAADLDYSSTALTNATSIKDAGGANATATLPAIGSANSLAGRKNLVIEGYPFVVATASNVPASNNSTNTLDATVGGTNVVSYRYKLGTSATTDCAVSTGYGSETAISTNITADLSAFANERLKLCLLGKHTNGTWQANWHPTEYQWDRYNVQNFYSMCSATAATATDGFIYDSGGANGQYQNNENCQFEINTGAPINLTFIAFNTEAAWDKVSVYDGTTAGTLLLNQVSGTTIPATQTANSGKMTIKFTSDGSAVRDGWVAYWGNPGPILSSPPTFAKIHNAALNTRYTTSNTTVGSLNQTAIATVSGSDAQIRNITTGSYWGSSVPVSTGQVIQLRMTSPAANAQTNTATVTIGNAVSTWEISTPYPPPTPSLAGYPVGTSTTSTLNVTVSGFRVSQYKKAIITSGTCAAATYSAAYNVSTNITDNISALPNGPVTLCVLGGDATGAFQAATDAVSVSWTKDSISTVNITSARMNRVQEGSGSRTINISLSPAKSYDVTAYYRITGDAVNPDHHDLSSGFITIPAGSTSATISVNFPDNSLVEGEKLMSLHFTHTDTLLATLGNDYQTQFFIADDEKDLKASQLSMARGHQCAIMEDSSLRCWGTNMYRQIDGTVSDFKASPFVITIAGVTGYRSISTGEYHTCTVTLDNRLFCWGDSADGQAGGGVTGSQQTPLHVDNTTTYLTVSSGDYHSCAITTDNKLKCWGKNDYGQLGLNDTTRRLSPTDVDNANSYKFVHAGSRSTCAIRSDDKLFCWGSNVNYQLGDGSATSKSVPTAIDAAESYKSVSIGSKHACGITLTNNLKCWGTNNYGQVGDNGVTTRSTPVAVTSAETYKTVAVNDDGNIATARGFTCAITSNDVLQCWGVNSLIQLGNGTSNIQYVPAASDAGTAYAAIQVTGARACGITLAGAFKCWGNLLGDNSPQNAYSYGSGNNRHIYAEKMTKALEWTFDTLSVFGADAIDDHYSGTCGLSSNKLYCWGSMRSTEGPFGDGSQTDARRPAPVMIDPGTNYSYIHSKRTHDFCAITSTGQMKCWGINSSGELGEAGAIGATVYSPTVADTTDTYTKVVSYYNATCGITTTGVLKCAGYNNNGRLGLGDTNSRTSFTVVDSGVSYSDIELGMSHACGRTTTGVIKCWGSNSHGQIAKPSGTSSSYLPEEVDSGVTYTKISTGPYNSCGITSANKLKCWGSNFNGLLGDSTSTNRYTPTAIDSTADYTDISMASGHTCGITASKIKCWGNATFSGLYMPHYTGSHSLFMVPLAVDGANTYTKVWAANSSTCAKATSGEVRCVGRAYGGNFGYVDSAVLMNIGGSITKSVHHPTFIHKWQGY</sequence>
<dbReference type="InterPro" id="IPR009091">
    <property type="entry name" value="RCC1/BLIP-II"/>
</dbReference>
<dbReference type="Gene3D" id="2.130.10.30">
    <property type="entry name" value="Regulator of chromosome condensation 1/beta-lactamase-inhibitor protein II"/>
    <property type="match status" value="4"/>
</dbReference>
<dbReference type="SUPFAM" id="SSF50985">
    <property type="entry name" value="RCC1/BLIP-II"/>
    <property type="match status" value="2"/>
</dbReference>
<dbReference type="PROSITE" id="PS50012">
    <property type="entry name" value="RCC1_3"/>
    <property type="match status" value="5"/>
</dbReference>
<dbReference type="Gene3D" id="2.60.40.10">
    <property type="entry name" value="Immunoglobulins"/>
    <property type="match status" value="1"/>
</dbReference>
<feature type="compositionally biased region" description="Polar residues" evidence="4">
    <location>
        <begin position="866"/>
        <end position="881"/>
    </location>
</feature>
<feature type="region of interest" description="Disordered" evidence="4">
    <location>
        <begin position="866"/>
        <end position="896"/>
    </location>
</feature>
<dbReference type="GO" id="GO:0005737">
    <property type="term" value="C:cytoplasm"/>
    <property type="evidence" value="ECO:0007669"/>
    <property type="project" value="TreeGrafter"/>
</dbReference>
<evidence type="ECO:0000256" key="4">
    <source>
        <dbReference type="SAM" id="MobiDB-lite"/>
    </source>
</evidence>
<accession>A0A1Z3N962</accession>
<gene>
    <name evidence="6" type="ORF">B9G79_10775</name>
</gene>
<evidence type="ECO:0000313" key="7">
    <source>
        <dbReference type="Proteomes" id="UP000197003"/>
    </source>
</evidence>
<dbReference type="InterPro" id="IPR000859">
    <property type="entry name" value="CUB_dom"/>
</dbReference>
<dbReference type="OrthoDB" id="5287007at2"/>
<dbReference type="Pfam" id="PF00431">
    <property type="entry name" value="CUB"/>
    <property type="match status" value="1"/>
</dbReference>
<dbReference type="EMBL" id="CP020946">
    <property type="protein sequence ID" value="ASD64013.1"/>
    <property type="molecule type" value="Genomic_DNA"/>
</dbReference>
<evidence type="ECO:0000313" key="6">
    <source>
        <dbReference type="EMBL" id="ASD64013.1"/>
    </source>
</evidence>
<dbReference type="PANTHER" id="PTHR45982">
    <property type="entry name" value="REGULATOR OF CHROMOSOME CONDENSATION"/>
    <property type="match status" value="1"/>
</dbReference>
<name>A0A1Z3N962_BDEBC</name>
<dbReference type="GO" id="GO:0005085">
    <property type="term" value="F:guanyl-nucleotide exchange factor activity"/>
    <property type="evidence" value="ECO:0007669"/>
    <property type="project" value="TreeGrafter"/>
</dbReference>
<keyword evidence="2" id="KW-0677">Repeat</keyword>
<dbReference type="Gene3D" id="2.60.120.290">
    <property type="entry name" value="Spermadhesin, CUB domain"/>
    <property type="match status" value="2"/>
</dbReference>
<dbReference type="InterPro" id="IPR051553">
    <property type="entry name" value="Ran_GTPase-activating"/>
</dbReference>
<feature type="domain" description="CUB" evidence="5">
    <location>
        <begin position="1214"/>
        <end position="1327"/>
    </location>
</feature>
<dbReference type="PANTHER" id="PTHR45982:SF1">
    <property type="entry name" value="REGULATOR OF CHROMOSOME CONDENSATION"/>
    <property type="match status" value="1"/>
</dbReference>
<evidence type="ECO:0000256" key="1">
    <source>
        <dbReference type="ARBA" id="ARBA00022658"/>
    </source>
</evidence>
<dbReference type="Proteomes" id="UP000197003">
    <property type="component" value="Chromosome"/>
</dbReference>
<organism evidence="6 7">
    <name type="scientific">Bdellovibrio bacteriovorus</name>
    <dbReference type="NCBI Taxonomy" id="959"/>
    <lineage>
        <taxon>Bacteria</taxon>
        <taxon>Pseudomonadati</taxon>
        <taxon>Bdellovibrionota</taxon>
        <taxon>Bdellovibrionia</taxon>
        <taxon>Bdellovibrionales</taxon>
        <taxon>Pseudobdellovibrionaceae</taxon>
        <taxon>Bdellovibrio</taxon>
    </lineage>
</organism>
<dbReference type="CDD" id="cd00041">
    <property type="entry name" value="CUB"/>
    <property type="match status" value="1"/>
</dbReference>
<dbReference type="InterPro" id="IPR058923">
    <property type="entry name" value="RCC1-like_dom"/>
</dbReference>
<dbReference type="InterPro" id="IPR000408">
    <property type="entry name" value="Reg_chr_condens"/>
</dbReference>